<dbReference type="RefSeq" id="XP_024719366.1">
    <property type="nucleotide sequence ID" value="XM_024861874.1"/>
</dbReference>
<dbReference type="InterPro" id="IPR004648">
    <property type="entry name" value="Oligpept_transpt"/>
</dbReference>
<keyword evidence="4 9" id="KW-0812">Transmembrane</keyword>
<dbReference type="OrthoDB" id="9986677at2759"/>
<proteinExistence type="inferred from homology"/>
<name>A0A2T3AXG7_AMORE</name>
<dbReference type="PANTHER" id="PTHR22601">
    <property type="entry name" value="ISP4 LIKE PROTEIN"/>
    <property type="match status" value="1"/>
</dbReference>
<evidence type="ECO:0000256" key="6">
    <source>
        <dbReference type="ARBA" id="ARBA00022927"/>
    </source>
</evidence>
<feature type="transmembrane region" description="Helical" evidence="9">
    <location>
        <begin position="616"/>
        <end position="636"/>
    </location>
</feature>
<evidence type="ECO:0000256" key="5">
    <source>
        <dbReference type="ARBA" id="ARBA00022856"/>
    </source>
</evidence>
<dbReference type="GeneID" id="36569955"/>
<dbReference type="NCBIfam" id="TIGR00728">
    <property type="entry name" value="OPT_sfam"/>
    <property type="match status" value="1"/>
</dbReference>
<dbReference type="GO" id="GO:0035673">
    <property type="term" value="F:oligopeptide transmembrane transporter activity"/>
    <property type="evidence" value="ECO:0007669"/>
    <property type="project" value="InterPro"/>
</dbReference>
<feature type="transmembrane region" description="Helical" evidence="9">
    <location>
        <begin position="657"/>
        <end position="678"/>
    </location>
</feature>
<evidence type="ECO:0000256" key="1">
    <source>
        <dbReference type="ARBA" id="ARBA00004141"/>
    </source>
</evidence>
<protein>
    <recommendedName>
        <fullName evidence="12">OPT superfamily oligopeptide transporter</fullName>
    </recommendedName>
</protein>
<keyword evidence="11" id="KW-1185">Reference proteome</keyword>
<feature type="transmembrane region" description="Helical" evidence="9">
    <location>
        <begin position="579"/>
        <end position="596"/>
    </location>
</feature>
<evidence type="ECO:0000313" key="10">
    <source>
        <dbReference type="EMBL" id="PSS14767.1"/>
    </source>
</evidence>
<feature type="transmembrane region" description="Helical" evidence="9">
    <location>
        <begin position="427"/>
        <end position="450"/>
    </location>
</feature>
<gene>
    <name evidence="10" type="ORF">M430DRAFT_123202</name>
</gene>
<feature type="transmembrane region" description="Helical" evidence="9">
    <location>
        <begin position="69"/>
        <end position="89"/>
    </location>
</feature>
<dbReference type="EMBL" id="KZ679013">
    <property type="protein sequence ID" value="PSS14767.1"/>
    <property type="molecule type" value="Genomic_DNA"/>
</dbReference>
<feature type="transmembrane region" description="Helical" evidence="9">
    <location>
        <begin position="402"/>
        <end position="421"/>
    </location>
</feature>
<accession>A0A2T3AXG7</accession>
<keyword evidence="8 9" id="KW-0472">Membrane</keyword>
<sequence>MFFIGLGLSAFGAVLQEIFYFKPQVIYVSVMFLTVLAFALGEGMAFFIPRWGPIGRFLNPGPFNKKEHAAAVLMASAASVSALSTEALAVQKLFYGGYPSAAAGVFITMSSQLIGYGLAGMMRSALLYPTKMFYPSNLPITTVLETLHHDKVTGNSKRLRIFWILFGALFVWEWFPEYIFPLLIGVSIFCLADQHSLVFTNLFGGAQGNEGLGFLSLSFDWNYIAGFGSPLALPLQTLVNSGIGYLGCIVLYMGLYYGNIWRSLDFPFLSQQLFDGSSNATNFVPYNVTTILNSDFIIDNAAVDTQGIPWLTGSYVSYLITSNAGLTATFVHMLLWNYNEIKVGWEFVTVENIKKLFNPRTYMFWKNGGQRTEEEKERIRNDPTVDPHYKVMLQYDECPTSWYVAAFLASFIVAMTCLYVMKSTLPWWGLIVGLLLTTLFMLFFGAQYAITGFGFNTQPIFQMLAGYMFPGRPLANMYFTTYTYNGLQQGWYLLRDLKLGQQNKLSPKAAFTTQMIGCIFGALLNFVMMLTIVDNQAANLISIEGTPIWSGINLQQFNTLAVAWSIAPKIFSIGARYEWVTIAYLIGFAAPLPFYIMHRLFPQQRIWSYLNSSIILWYLGYLVTGINSSILCYYAIGIFGQFYLRKYRPKYFVKWNYLVSAALDGGTQVLVFLLTFAVDGGSGAAHPFPSWAGNHANNVDFCAYNAANG</sequence>
<dbReference type="AlphaFoldDB" id="A0A2T3AXG7"/>
<feature type="transmembrane region" description="Helical" evidence="9">
    <location>
        <begin position="159"/>
        <end position="175"/>
    </location>
</feature>
<dbReference type="GO" id="GO:0015031">
    <property type="term" value="P:protein transport"/>
    <property type="evidence" value="ECO:0007669"/>
    <property type="project" value="UniProtKB-KW"/>
</dbReference>
<comment type="subcellular location">
    <subcellularLocation>
        <location evidence="1">Membrane</location>
        <topology evidence="1">Multi-pass membrane protein</topology>
    </subcellularLocation>
</comment>
<evidence type="ECO:0000256" key="9">
    <source>
        <dbReference type="SAM" id="Phobius"/>
    </source>
</evidence>
<evidence type="ECO:0000256" key="3">
    <source>
        <dbReference type="ARBA" id="ARBA00022448"/>
    </source>
</evidence>
<keyword evidence="5" id="KW-0571">Peptide transport</keyword>
<keyword evidence="3" id="KW-0813">Transport</keyword>
<dbReference type="GO" id="GO:0016020">
    <property type="term" value="C:membrane"/>
    <property type="evidence" value="ECO:0007669"/>
    <property type="project" value="UniProtKB-SubCell"/>
</dbReference>
<feature type="transmembrane region" description="Helical" evidence="9">
    <location>
        <begin position="101"/>
        <end position="122"/>
    </location>
</feature>
<dbReference type="Proteomes" id="UP000241818">
    <property type="component" value="Unassembled WGS sequence"/>
</dbReference>
<keyword evidence="7 9" id="KW-1133">Transmembrane helix</keyword>
<evidence type="ECO:0000313" key="11">
    <source>
        <dbReference type="Proteomes" id="UP000241818"/>
    </source>
</evidence>
<dbReference type="Pfam" id="PF03169">
    <property type="entry name" value="OPT"/>
    <property type="match status" value="1"/>
</dbReference>
<dbReference type="InParanoid" id="A0A2T3AXG7"/>
<feature type="transmembrane region" description="Helical" evidence="9">
    <location>
        <begin position="26"/>
        <end position="48"/>
    </location>
</feature>
<evidence type="ECO:0000256" key="2">
    <source>
        <dbReference type="ARBA" id="ARBA00008807"/>
    </source>
</evidence>
<dbReference type="InterPro" id="IPR004813">
    <property type="entry name" value="OPT"/>
</dbReference>
<keyword evidence="6" id="KW-0653">Protein transport</keyword>
<evidence type="ECO:0000256" key="4">
    <source>
        <dbReference type="ARBA" id="ARBA00022692"/>
    </source>
</evidence>
<evidence type="ECO:0008006" key="12">
    <source>
        <dbReference type="Google" id="ProtNLM"/>
    </source>
</evidence>
<organism evidence="10 11">
    <name type="scientific">Amorphotheca resinae ATCC 22711</name>
    <dbReference type="NCBI Taxonomy" id="857342"/>
    <lineage>
        <taxon>Eukaryota</taxon>
        <taxon>Fungi</taxon>
        <taxon>Dikarya</taxon>
        <taxon>Ascomycota</taxon>
        <taxon>Pezizomycotina</taxon>
        <taxon>Leotiomycetes</taxon>
        <taxon>Helotiales</taxon>
        <taxon>Amorphothecaceae</taxon>
        <taxon>Amorphotheca</taxon>
    </lineage>
</organism>
<evidence type="ECO:0000256" key="7">
    <source>
        <dbReference type="ARBA" id="ARBA00022989"/>
    </source>
</evidence>
<feature type="transmembrane region" description="Helical" evidence="9">
    <location>
        <begin position="238"/>
        <end position="258"/>
    </location>
</feature>
<comment type="similarity">
    <text evidence="2">Belongs to the oligopeptide OPT transporter family.</text>
</comment>
<reference evidence="10 11" key="1">
    <citation type="journal article" date="2018" name="New Phytol.">
        <title>Comparative genomics and transcriptomics depict ericoid mycorrhizal fungi as versatile saprotrophs and plant mutualists.</title>
        <authorList>
            <person name="Martino E."/>
            <person name="Morin E."/>
            <person name="Grelet G.A."/>
            <person name="Kuo A."/>
            <person name="Kohler A."/>
            <person name="Daghino S."/>
            <person name="Barry K.W."/>
            <person name="Cichocki N."/>
            <person name="Clum A."/>
            <person name="Dockter R.B."/>
            <person name="Hainaut M."/>
            <person name="Kuo R.C."/>
            <person name="LaButti K."/>
            <person name="Lindahl B.D."/>
            <person name="Lindquist E.A."/>
            <person name="Lipzen A."/>
            <person name="Khouja H.R."/>
            <person name="Magnuson J."/>
            <person name="Murat C."/>
            <person name="Ohm R.A."/>
            <person name="Singer S.W."/>
            <person name="Spatafora J.W."/>
            <person name="Wang M."/>
            <person name="Veneault-Fourrey C."/>
            <person name="Henrissat B."/>
            <person name="Grigoriev I.V."/>
            <person name="Martin F.M."/>
            <person name="Perotto S."/>
        </authorList>
    </citation>
    <scope>NUCLEOTIDE SEQUENCE [LARGE SCALE GENOMIC DNA]</scope>
    <source>
        <strain evidence="10 11">ATCC 22711</strain>
    </source>
</reference>
<feature type="transmembrane region" description="Helical" evidence="9">
    <location>
        <begin position="509"/>
        <end position="528"/>
    </location>
</feature>
<evidence type="ECO:0000256" key="8">
    <source>
        <dbReference type="ARBA" id="ARBA00023136"/>
    </source>
</evidence>